<keyword evidence="4" id="KW-1185">Reference proteome</keyword>
<dbReference type="EMBL" id="BSUO01000001">
    <property type="protein sequence ID" value="GMA38531.1"/>
    <property type="molecule type" value="Genomic_DNA"/>
</dbReference>
<keyword evidence="2" id="KW-0472">Membrane</keyword>
<feature type="compositionally biased region" description="Basic residues" evidence="1">
    <location>
        <begin position="481"/>
        <end position="494"/>
    </location>
</feature>
<sequence length="494" mass="50407">MRDTLMRVRDLDSPSSQEEDVLPVWLIAGGSGAGAASASATMLVVLAVLGWLTGAGGSESAGVTVAAGLAGWAFAHGAPLRLDQGSVGLIPWLLAHWPLLCAWWSAQRVVPDPEATSPRLRGFGGVRRDVAVAGAAFVAGYALVAALLAVGAHLGGARPSIAFTAFGALLLAALAYLLALLPTYRGHLDALAPRVAWAWREYVPQWVAAAIRPALRATLLTLALGALTVIVAVAVAFPSVTAVYARIGGGVVGATLLTLAQLAYLPTLSLWGASWLAGPGFTLGGGTSVSWGASEPGIIPLIPVLAAAPPPGPMPAWTPIVVAGPVLVGILLGVWCARRADGTWIGRARLTGAAVALYGIVMLVVAVAASGSVGGGRFAHVGVDAVLTALSLTGEVGLAAFVVVGLAGLRLRRTGAGARDRSEPAASPTTTTSTTTTSPTSTKKAVPKKSEPNKAGPKKNAPKKPEKKNAPKKSEDETPGRRLRPRRSKPPQDD</sequence>
<dbReference type="RefSeq" id="WP_284302595.1">
    <property type="nucleotide sequence ID" value="NZ_BSUO01000001.1"/>
</dbReference>
<feature type="transmembrane region" description="Helical" evidence="2">
    <location>
        <begin position="244"/>
        <end position="265"/>
    </location>
</feature>
<evidence type="ECO:0000256" key="1">
    <source>
        <dbReference type="SAM" id="MobiDB-lite"/>
    </source>
</evidence>
<dbReference type="Pfam" id="PF19877">
    <property type="entry name" value="DUF6350"/>
    <property type="match status" value="1"/>
</dbReference>
<evidence type="ECO:0000256" key="2">
    <source>
        <dbReference type="SAM" id="Phobius"/>
    </source>
</evidence>
<feature type="region of interest" description="Disordered" evidence="1">
    <location>
        <begin position="413"/>
        <end position="494"/>
    </location>
</feature>
<reference evidence="4" key="1">
    <citation type="journal article" date="2019" name="Int. J. Syst. Evol. Microbiol.">
        <title>The Global Catalogue of Microorganisms (GCM) 10K type strain sequencing project: providing services to taxonomists for standard genome sequencing and annotation.</title>
        <authorList>
            <consortium name="The Broad Institute Genomics Platform"/>
            <consortium name="The Broad Institute Genome Sequencing Center for Infectious Disease"/>
            <person name="Wu L."/>
            <person name="Ma J."/>
        </authorList>
    </citation>
    <scope>NUCLEOTIDE SEQUENCE [LARGE SCALE GENOMIC DNA]</scope>
    <source>
        <strain evidence="4">NBRC 113072</strain>
    </source>
</reference>
<protein>
    <submittedName>
        <fullName evidence="3">Uncharacterized protein</fullName>
    </submittedName>
</protein>
<feature type="transmembrane region" description="Helical" evidence="2">
    <location>
        <begin position="385"/>
        <end position="409"/>
    </location>
</feature>
<keyword evidence="2" id="KW-1133">Transmembrane helix</keyword>
<evidence type="ECO:0000313" key="4">
    <source>
        <dbReference type="Proteomes" id="UP001157126"/>
    </source>
</evidence>
<feature type="transmembrane region" description="Helical" evidence="2">
    <location>
        <begin position="61"/>
        <end position="82"/>
    </location>
</feature>
<proteinExistence type="predicted"/>
<feature type="transmembrane region" description="Helical" evidence="2">
    <location>
        <begin position="21"/>
        <end position="49"/>
    </location>
</feature>
<feature type="compositionally biased region" description="Low complexity" evidence="1">
    <location>
        <begin position="424"/>
        <end position="444"/>
    </location>
</feature>
<keyword evidence="2" id="KW-0812">Transmembrane</keyword>
<feature type="transmembrane region" description="Helical" evidence="2">
    <location>
        <begin position="350"/>
        <end position="373"/>
    </location>
</feature>
<name>A0ABQ6ILA4_9MICO</name>
<dbReference type="Proteomes" id="UP001157126">
    <property type="component" value="Unassembled WGS sequence"/>
</dbReference>
<feature type="transmembrane region" description="Helical" evidence="2">
    <location>
        <begin position="89"/>
        <end position="110"/>
    </location>
</feature>
<gene>
    <name evidence="3" type="ORF">GCM10025883_05760</name>
</gene>
<feature type="transmembrane region" description="Helical" evidence="2">
    <location>
        <begin position="316"/>
        <end position="338"/>
    </location>
</feature>
<feature type="transmembrane region" description="Helical" evidence="2">
    <location>
        <begin position="214"/>
        <end position="237"/>
    </location>
</feature>
<dbReference type="InterPro" id="IPR045931">
    <property type="entry name" value="DUF6350"/>
</dbReference>
<comment type="caution">
    <text evidence="3">The sequence shown here is derived from an EMBL/GenBank/DDBJ whole genome shotgun (WGS) entry which is preliminary data.</text>
</comment>
<organism evidence="3 4">
    <name type="scientific">Mobilicoccus caccae</name>
    <dbReference type="NCBI Taxonomy" id="1859295"/>
    <lineage>
        <taxon>Bacteria</taxon>
        <taxon>Bacillati</taxon>
        <taxon>Actinomycetota</taxon>
        <taxon>Actinomycetes</taxon>
        <taxon>Micrococcales</taxon>
        <taxon>Dermatophilaceae</taxon>
        <taxon>Mobilicoccus</taxon>
    </lineage>
</organism>
<accession>A0ABQ6ILA4</accession>
<feature type="transmembrane region" description="Helical" evidence="2">
    <location>
        <begin position="130"/>
        <end position="154"/>
    </location>
</feature>
<evidence type="ECO:0000313" key="3">
    <source>
        <dbReference type="EMBL" id="GMA38531.1"/>
    </source>
</evidence>
<feature type="compositionally biased region" description="Basic and acidic residues" evidence="1">
    <location>
        <begin position="463"/>
        <end position="480"/>
    </location>
</feature>
<feature type="transmembrane region" description="Helical" evidence="2">
    <location>
        <begin position="161"/>
        <end position="181"/>
    </location>
</feature>